<keyword evidence="1" id="KW-0805">Transcription regulation</keyword>
<reference evidence="5" key="2">
    <citation type="submission" date="2023-01" db="EMBL/GenBank/DDBJ databases">
        <authorList>
            <person name="Sun Q."/>
            <person name="Evtushenko L."/>
        </authorList>
    </citation>
    <scope>NUCLEOTIDE SEQUENCE</scope>
    <source>
        <strain evidence="5">VKM Ac-1958</strain>
    </source>
</reference>
<evidence type="ECO:0000313" key="6">
    <source>
        <dbReference type="Proteomes" id="UP001142325"/>
    </source>
</evidence>
<proteinExistence type="predicted"/>
<dbReference type="PRINTS" id="PR00035">
    <property type="entry name" value="HTHGNTR"/>
</dbReference>
<sequence length="250" mass="27113">MTPAANAPVSLPPIDPTAELSSEIIRALTEYFFSGDLLGGSRIPSERQLAESLGVSRGAVREAIQSLGLLGVLEIRQGAGTYLRSTGSTLLPRVIEWGLFLGERRVMDLVEARQEIEFALAGLAARRRTEEQAAELVALVEQMDDLGPGEAFVAADIAFHSAIARAARNLALADVLSNITSLLEVWMTRSIQSAGETHSSNQEHRRVVEAIVARDPRKAQAAMRAHLRSAEKRLRRTLGDLPEGIENVTT</sequence>
<name>A0A9W6HQX7_9MICO</name>
<feature type="domain" description="HTH gntR-type" evidence="4">
    <location>
        <begin position="18"/>
        <end position="86"/>
    </location>
</feature>
<dbReference type="PANTHER" id="PTHR43537">
    <property type="entry name" value="TRANSCRIPTIONAL REGULATOR, GNTR FAMILY"/>
    <property type="match status" value="1"/>
</dbReference>
<dbReference type="InterPro" id="IPR011711">
    <property type="entry name" value="GntR_C"/>
</dbReference>
<reference evidence="5" key="1">
    <citation type="journal article" date="2014" name="Int. J. Syst. Evol. Microbiol.">
        <title>Complete genome sequence of Corynebacterium casei LMG S-19264T (=DSM 44701T), isolated from a smear-ripened cheese.</title>
        <authorList>
            <consortium name="US DOE Joint Genome Institute (JGI-PGF)"/>
            <person name="Walter F."/>
            <person name="Albersmeier A."/>
            <person name="Kalinowski J."/>
            <person name="Ruckert C."/>
        </authorList>
    </citation>
    <scope>NUCLEOTIDE SEQUENCE</scope>
    <source>
        <strain evidence="5">VKM Ac-1958</strain>
    </source>
</reference>
<dbReference type="Pfam" id="PF07729">
    <property type="entry name" value="FCD"/>
    <property type="match status" value="1"/>
</dbReference>
<dbReference type="RefSeq" id="WP_204938446.1">
    <property type="nucleotide sequence ID" value="NZ_BAAAUM010000001.1"/>
</dbReference>
<dbReference type="PANTHER" id="PTHR43537:SF5">
    <property type="entry name" value="UXU OPERON TRANSCRIPTIONAL REGULATOR"/>
    <property type="match status" value="1"/>
</dbReference>
<evidence type="ECO:0000256" key="2">
    <source>
        <dbReference type="ARBA" id="ARBA00023125"/>
    </source>
</evidence>
<dbReference type="PROSITE" id="PS50949">
    <property type="entry name" value="HTH_GNTR"/>
    <property type="match status" value="1"/>
</dbReference>
<dbReference type="SUPFAM" id="SSF46785">
    <property type="entry name" value="Winged helix' DNA-binding domain"/>
    <property type="match status" value="1"/>
</dbReference>
<dbReference type="GO" id="GO:0003700">
    <property type="term" value="F:DNA-binding transcription factor activity"/>
    <property type="evidence" value="ECO:0007669"/>
    <property type="project" value="InterPro"/>
</dbReference>
<dbReference type="CDD" id="cd07377">
    <property type="entry name" value="WHTH_GntR"/>
    <property type="match status" value="1"/>
</dbReference>
<accession>A0A9W6HQX7</accession>
<keyword evidence="2" id="KW-0238">DNA-binding</keyword>
<protein>
    <submittedName>
        <fullName evidence="5">Transcriptional regulator</fullName>
    </submittedName>
</protein>
<evidence type="ECO:0000259" key="4">
    <source>
        <dbReference type="PROSITE" id="PS50949"/>
    </source>
</evidence>
<dbReference type="GO" id="GO:0003677">
    <property type="term" value="F:DNA binding"/>
    <property type="evidence" value="ECO:0007669"/>
    <property type="project" value="UniProtKB-KW"/>
</dbReference>
<evidence type="ECO:0000313" key="5">
    <source>
        <dbReference type="EMBL" id="GLK00752.1"/>
    </source>
</evidence>
<organism evidence="5 6">
    <name type="scientific">Microbacterium keratanolyticum</name>
    <dbReference type="NCBI Taxonomy" id="67574"/>
    <lineage>
        <taxon>Bacteria</taxon>
        <taxon>Bacillati</taxon>
        <taxon>Actinomycetota</taxon>
        <taxon>Actinomycetes</taxon>
        <taxon>Micrococcales</taxon>
        <taxon>Microbacteriaceae</taxon>
        <taxon>Microbacterium</taxon>
    </lineage>
</organism>
<dbReference type="Gene3D" id="1.10.10.10">
    <property type="entry name" value="Winged helix-like DNA-binding domain superfamily/Winged helix DNA-binding domain"/>
    <property type="match status" value="1"/>
</dbReference>
<keyword evidence="6" id="KW-1185">Reference proteome</keyword>
<dbReference type="SUPFAM" id="SSF48008">
    <property type="entry name" value="GntR ligand-binding domain-like"/>
    <property type="match status" value="1"/>
</dbReference>
<dbReference type="InterPro" id="IPR000524">
    <property type="entry name" value="Tscrpt_reg_HTH_GntR"/>
</dbReference>
<dbReference type="Proteomes" id="UP001142325">
    <property type="component" value="Unassembled WGS sequence"/>
</dbReference>
<dbReference type="AlphaFoldDB" id="A0A9W6HQX7"/>
<evidence type="ECO:0000256" key="3">
    <source>
        <dbReference type="ARBA" id="ARBA00023163"/>
    </source>
</evidence>
<dbReference type="SMART" id="SM00895">
    <property type="entry name" value="FCD"/>
    <property type="match status" value="1"/>
</dbReference>
<dbReference type="Gene3D" id="1.20.120.530">
    <property type="entry name" value="GntR ligand-binding domain-like"/>
    <property type="match status" value="1"/>
</dbReference>
<dbReference type="InterPro" id="IPR036388">
    <property type="entry name" value="WH-like_DNA-bd_sf"/>
</dbReference>
<dbReference type="EMBL" id="BSET01000001">
    <property type="protein sequence ID" value="GLK00752.1"/>
    <property type="molecule type" value="Genomic_DNA"/>
</dbReference>
<dbReference type="SMART" id="SM00345">
    <property type="entry name" value="HTH_GNTR"/>
    <property type="match status" value="1"/>
</dbReference>
<gene>
    <name evidence="5" type="ORF">GCM10017596_04670</name>
</gene>
<dbReference type="InterPro" id="IPR036390">
    <property type="entry name" value="WH_DNA-bd_sf"/>
</dbReference>
<dbReference type="InterPro" id="IPR008920">
    <property type="entry name" value="TF_FadR/GntR_C"/>
</dbReference>
<dbReference type="Pfam" id="PF00392">
    <property type="entry name" value="GntR"/>
    <property type="match status" value="1"/>
</dbReference>
<evidence type="ECO:0000256" key="1">
    <source>
        <dbReference type="ARBA" id="ARBA00023015"/>
    </source>
</evidence>
<comment type="caution">
    <text evidence="5">The sequence shown here is derived from an EMBL/GenBank/DDBJ whole genome shotgun (WGS) entry which is preliminary data.</text>
</comment>
<keyword evidence="3" id="KW-0804">Transcription</keyword>